<dbReference type="Gene3D" id="3.30.70.330">
    <property type="match status" value="1"/>
</dbReference>
<evidence type="ECO:0000313" key="7">
    <source>
        <dbReference type="Proteomes" id="UP000606274"/>
    </source>
</evidence>
<keyword evidence="1" id="KW-0540">Nuclease</keyword>
<dbReference type="Pfam" id="PF00076">
    <property type="entry name" value="RRM_1"/>
    <property type="match status" value="1"/>
</dbReference>
<dbReference type="PANTHER" id="PTHR12801:SF82">
    <property type="entry name" value="RNA EXONUCLEASE 5"/>
    <property type="match status" value="1"/>
</dbReference>
<dbReference type="SMART" id="SM00360">
    <property type="entry name" value="RRM"/>
    <property type="match status" value="1"/>
</dbReference>
<evidence type="ECO:0000256" key="4">
    <source>
        <dbReference type="PROSITE-ProRule" id="PRU00176"/>
    </source>
</evidence>
<comment type="caution">
    <text evidence="6">The sequence shown here is derived from an EMBL/GenBank/DDBJ whole genome shotgun (WGS) entry which is preliminary data.</text>
</comment>
<gene>
    <name evidence="6" type="ORF">HF521_012529</name>
</gene>
<accession>A0A8T0AEX0</accession>
<evidence type="ECO:0000313" key="6">
    <source>
        <dbReference type="EMBL" id="KAF7689176.1"/>
    </source>
</evidence>
<dbReference type="CDD" id="cd06145">
    <property type="entry name" value="REX1_like"/>
    <property type="match status" value="1"/>
</dbReference>
<reference evidence="6" key="1">
    <citation type="submission" date="2020-08" db="EMBL/GenBank/DDBJ databases">
        <title>Chromosome-level assembly of Southern catfish (Silurus meridionalis) provides insights into visual adaptation to the nocturnal and benthic lifestyles.</title>
        <authorList>
            <person name="Zhang Y."/>
            <person name="Wang D."/>
            <person name="Peng Z."/>
        </authorList>
    </citation>
    <scope>NUCLEOTIDE SEQUENCE</scope>
    <source>
        <strain evidence="6">SWU-2019-XX</strain>
        <tissue evidence="6">Muscle</tissue>
    </source>
</reference>
<dbReference type="EMBL" id="JABFDY010000024">
    <property type="protein sequence ID" value="KAF7689176.1"/>
    <property type="molecule type" value="Genomic_DNA"/>
</dbReference>
<dbReference type="InterPro" id="IPR036397">
    <property type="entry name" value="RNaseH_sf"/>
</dbReference>
<keyword evidence="2" id="KW-0378">Hydrolase</keyword>
<dbReference type="AlphaFoldDB" id="A0A8T0AEX0"/>
<dbReference type="InterPro" id="IPR035979">
    <property type="entry name" value="RBD_domain_sf"/>
</dbReference>
<feature type="domain" description="RRM" evidence="5">
    <location>
        <begin position="496"/>
        <end position="570"/>
    </location>
</feature>
<dbReference type="PROSITE" id="PS50102">
    <property type="entry name" value="RRM"/>
    <property type="match status" value="1"/>
</dbReference>
<dbReference type="InterPro" id="IPR047021">
    <property type="entry name" value="REXO1/3/4-like"/>
</dbReference>
<keyword evidence="3" id="KW-0269">Exonuclease</keyword>
<dbReference type="GO" id="GO:0004527">
    <property type="term" value="F:exonuclease activity"/>
    <property type="evidence" value="ECO:0007669"/>
    <property type="project" value="UniProtKB-KW"/>
</dbReference>
<evidence type="ECO:0000256" key="2">
    <source>
        <dbReference type="ARBA" id="ARBA00022801"/>
    </source>
</evidence>
<evidence type="ECO:0000256" key="3">
    <source>
        <dbReference type="ARBA" id="ARBA00022839"/>
    </source>
</evidence>
<keyword evidence="7" id="KW-1185">Reference proteome</keyword>
<dbReference type="InterPro" id="IPR000504">
    <property type="entry name" value="RRM_dom"/>
</dbReference>
<dbReference type="InterPro" id="IPR013520">
    <property type="entry name" value="Ribonucl_H"/>
</dbReference>
<dbReference type="OrthoDB" id="3996471at2759"/>
<dbReference type="Proteomes" id="UP000606274">
    <property type="component" value="Unassembled WGS sequence"/>
</dbReference>
<dbReference type="Gene3D" id="3.30.420.10">
    <property type="entry name" value="Ribonuclease H-like superfamily/Ribonuclease H"/>
    <property type="match status" value="1"/>
</dbReference>
<dbReference type="FunFam" id="3.30.420.10:FF:000175">
    <property type="entry name" value="RNA exonuclease 5"/>
    <property type="match status" value="1"/>
</dbReference>
<dbReference type="InterPro" id="IPR034922">
    <property type="entry name" value="REX1-like_exo"/>
</dbReference>
<proteinExistence type="predicted"/>
<dbReference type="PANTHER" id="PTHR12801">
    <property type="entry name" value="RNA EXONUCLEASE REXO1 / RECO3 FAMILY MEMBER-RELATED"/>
    <property type="match status" value="1"/>
</dbReference>
<evidence type="ECO:0000256" key="1">
    <source>
        <dbReference type="ARBA" id="ARBA00022722"/>
    </source>
</evidence>
<dbReference type="SMART" id="SM00479">
    <property type="entry name" value="EXOIII"/>
    <property type="match status" value="1"/>
</dbReference>
<organism evidence="6 7">
    <name type="scientific">Silurus meridionalis</name>
    <name type="common">Southern catfish</name>
    <name type="synonym">Silurus soldatovi meridionalis</name>
    <dbReference type="NCBI Taxonomy" id="175797"/>
    <lineage>
        <taxon>Eukaryota</taxon>
        <taxon>Metazoa</taxon>
        <taxon>Chordata</taxon>
        <taxon>Craniata</taxon>
        <taxon>Vertebrata</taxon>
        <taxon>Euteleostomi</taxon>
        <taxon>Actinopterygii</taxon>
        <taxon>Neopterygii</taxon>
        <taxon>Teleostei</taxon>
        <taxon>Ostariophysi</taxon>
        <taxon>Siluriformes</taxon>
        <taxon>Siluridae</taxon>
        <taxon>Silurus</taxon>
    </lineage>
</organism>
<dbReference type="CDD" id="cd00590">
    <property type="entry name" value="RRM_SF"/>
    <property type="match status" value="1"/>
</dbReference>
<protein>
    <recommendedName>
        <fullName evidence="5">RRM domain-containing protein</fullName>
    </recommendedName>
</protein>
<name>A0A8T0AEX0_SILME</name>
<evidence type="ECO:0000259" key="5">
    <source>
        <dbReference type="PROSITE" id="PS50102"/>
    </source>
</evidence>
<dbReference type="GO" id="GO:0005634">
    <property type="term" value="C:nucleus"/>
    <property type="evidence" value="ECO:0007669"/>
    <property type="project" value="TreeGrafter"/>
</dbReference>
<dbReference type="SUPFAM" id="SSF54928">
    <property type="entry name" value="RNA-binding domain, RBD"/>
    <property type="match status" value="1"/>
</dbReference>
<keyword evidence="4" id="KW-0694">RNA-binding</keyword>
<dbReference type="Pfam" id="PF00929">
    <property type="entry name" value="RNase_T"/>
    <property type="match status" value="1"/>
</dbReference>
<sequence length="789" mass="89392">MMGFKQKRGSSVSLCDVVCKKLKVNGEHDDPLQDEEPPGLSRPADQLCGTISVKDVSDLLQYITLRKHHDVKKPRWCHLHQEDRVEKVHMVVLEGVSQLHFYTYYSQFKHLRSKYTTRCTLAPPSGDLLSDLFDTELSAPDVSFVSGSELHTAPPAAYVCSHPVVRHYGMKMKGMSSYLLTEQERIKKNFPVKGGRGFESFVCTQTDDHVTDCSPLYGLDCEMCITQQGPELTRVAMVTSSGQCVLDELVKPFNTIINYCTRFSGITRSMLKNVTTRLHDVQRKLLTLLPPNAVLVGHSLEHDLHALRLIHPHVIDTSVLYRREFGQKFKLKLLADVILKREIQSEQNRGHDPCEDACAALDLAHYFINKGPRQVVECHLQDLWGTEPSPVNEVLIESINKHTARSFLFGHALHKAGVPALVLGQSDFLNSVSSNHLWRRHYSNSDKECVSVFQRVCESYTLSLVQFSSLSEHLRKHPTGEKYTLQQMALRLKLMCVVFVGPLPHTYTEKNIHTLLKPYGPLRSVRLLYSTHTLHAVVEFQHLEGAHLAMQTHSSLHIQDTTIKLQRPVSALTLDLELFLAELQNDLQNSNVVYVGRSSRRHHHQDDLLKAFSAFGSVYDITPAEASEKRQRHTRFKFVRSDSVGVALDSGVQVGNRKLHLCRSLTPSHMHSWTHTHPVTMMTHRDTAQSEEWTVSEGAEPAGLACAQDGEMQAVMRRLDRRVGKMFRTMERCTQHSHPPRGYTRWSGIPWPLFPSGEAGLGYQTSPQDHHSNQTSVHELDFSVCSCRL</sequence>
<dbReference type="InterPro" id="IPR012337">
    <property type="entry name" value="RNaseH-like_sf"/>
</dbReference>
<dbReference type="InterPro" id="IPR012677">
    <property type="entry name" value="Nucleotide-bd_a/b_plait_sf"/>
</dbReference>
<dbReference type="SUPFAM" id="SSF53098">
    <property type="entry name" value="Ribonuclease H-like"/>
    <property type="match status" value="1"/>
</dbReference>
<dbReference type="GO" id="GO:0003723">
    <property type="term" value="F:RNA binding"/>
    <property type="evidence" value="ECO:0007669"/>
    <property type="project" value="UniProtKB-UniRule"/>
</dbReference>